<keyword evidence="5 6" id="KW-0413">Isomerase</keyword>
<dbReference type="EC" id="5.2.1.8" evidence="2"/>
<dbReference type="Pfam" id="PF13145">
    <property type="entry name" value="Rotamase_2"/>
    <property type="match status" value="1"/>
</dbReference>
<dbReference type="InterPro" id="IPR027304">
    <property type="entry name" value="Trigger_fact/SurA_dom_sf"/>
</dbReference>
<evidence type="ECO:0000259" key="7">
    <source>
        <dbReference type="PROSITE" id="PS50198"/>
    </source>
</evidence>
<comment type="caution">
    <text evidence="8">The sequence shown here is derived from an EMBL/GenBank/DDBJ whole genome shotgun (WGS) entry which is preliminary data.</text>
</comment>
<proteinExistence type="predicted"/>
<dbReference type="PANTHER" id="PTHR47245:SF1">
    <property type="entry name" value="FOLDASE PROTEIN PRSA"/>
    <property type="match status" value="1"/>
</dbReference>
<evidence type="ECO:0000313" key="9">
    <source>
        <dbReference type="Proteomes" id="UP001145050"/>
    </source>
</evidence>
<dbReference type="PROSITE" id="PS50198">
    <property type="entry name" value="PPIC_PPIASE_2"/>
    <property type="match status" value="1"/>
</dbReference>
<dbReference type="InterPro" id="IPR023058">
    <property type="entry name" value="PPIase_PpiC_CS"/>
</dbReference>
<dbReference type="InterPro" id="IPR000297">
    <property type="entry name" value="PPIase_PpiC"/>
</dbReference>
<evidence type="ECO:0000256" key="1">
    <source>
        <dbReference type="ARBA" id="ARBA00000971"/>
    </source>
</evidence>
<name>A0A9X4AN84_9BACI</name>
<dbReference type="RefSeq" id="WP_272438071.1">
    <property type="nucleotide sequence ID" value="NZ_JAMQKB010000037.1"/>
</dbReference>
<sequence>MTKKFLWGVIVLLLITNLATIVIWMKEKEEVITGENTPQLKRNDTVASIGNTDISYEKWLTTLEDTYGKKVLKDMVDREVVLQLAKKNGIEINEKLIEREISLLYTMEGPLTKQEAKAKEEAWRSDVRYRYYLEALLTMDIAVSEEEIREYFETYEDQFQFEASYQFSQIVVNDMETASKIMRELDDGASFSVLAREYSIDQKTKDDGGYLGFFTNGTNFLEDIYFEEADEMENNSYSKPIQTGDGVVVFYLHRKVPSVRFTYDELKGEIRREVALERLNQVANANSLWDKLDVEWIYGK</sequence>
<dbReference type="InterPro" id="IPR046357">
    <property type="entry name" value="PPIase_dom_sf"/>
</dbReference>
<organism evidence="8 9">
    <name type="scientific">Terrihalobacillus insolitus</name>
    <dbReference type="NCBI Taxonomy" id="2950438"/>
    <lineage>
        <taxon>Bacteria</taxon>
        <taxon>Bacillati</taxon>
        <taxon>Bacillota</taxon>
        <taxon>Bacilli</taxon>
        <taxon>Bacillales</taxon>
        <taxon>Bacillaceae</taxon>
        <taxon>Terrihalobacillus</taxon>
    </lineage>
</organism>
<dbReference type="InterPro" id="IPR050245">
    <property type="entry name" value="PrsA_foldase"/>
</dbReference>
<gene>
    <name evidence="8" type="ORF">NC797_17265</name>
</gene>
<evidence type="ECO:0000256" key="6">
    <source>
        <dbReference type="PROSITE-ProRule" id="PRU00278"/>
    </source>
</evidence>
<evidence type="ECO:0000256" key="5">
    <source>
        <dbReference type="ARBA" id="ARBA00023235"/>
    </source>
</evidence>
<dbReference type="EMBL" id="JAMQKB010000037">
    <property type="protein sequence ID" value="MDC3426247.1"/>
    <property type="molecule type" value="Genomic_DNA"/>
</dbReference>
<evidence type="ECO:0000313" key="8">
    <source>
        <dbReference type="EMBL" id="MDC3426247.1"/>
    </source>
</evidence>
<evidence type="ECO:0000256" key="4">
    <source>
        <dbReference type="ARBA" id="ARBA00023110"/>
    </source>
</evidence>
<dbReference type="PROSITE" id="PS01096">
    <property type="entry name" value="PPIC_PPIASE_1"/>
    <property type="match status" value="1"/>
</dbReference>
<evidence type="ECO:0000256" key="2">
    <source>
        <dbReference type="ARBA" id="ARBA00013194"/>
    </source>
</evidence>
<dbReference type="Gene3D" id="3.10.50.40">
    <property type="match status" value="1"/>
</dbReference>
<dbReference type="SUPFAM" id="SSF109998">
    <property type="entry name" value="Triger factor/SurA peptide-binding domain-like"/>
    <property type="match status" value="1"/>
</dbReference>
<dbReference type="Proteomes" id="UP001145050">
    <property type="component" value="Unassembled WGS sequence"/>
</dbReference>
<accession>A0A9X4AN84</accession>
<reference evidence="8" key="1">
    <citation type="submission" date="2022-06" db="EMBL/GenBank/DDBJ databases">
        <title>Aquibacillus sp. a new bacterium isolated from soil saline samples.</title>
        <authorList>
            <person name="Galisteo C."/>
            <person name="De La Haba R."/>
            <person name="Sanchez-Porro C."/>
            <person name="Ventosa A."/>
        </authorList>
    </citation>
    <scope>NUCLEOTIDE SEQUENCE</scope>
    <source>
        <strain evidence="8">3ASR75-11</strain>
    </source>
</reference>
<keyword evidence="9" id="KW-1185">Reference proteome</keyword>
<keyword evidence="4 6" id="KW-0697">Rotamase</keyword>
<dbReference type="SUPFAM" id="SSF54534">
    <property type="entry name" value="FKBP-like"/>
    <property type="match status" value="1"/>
</dbReference>
<protein>
    <recommendedName>
        <fullName evidence="2">peptidylprolyl isomerase</fullName>
        <ecNumber evidence="2">5.2.1.8</ecNumber>
    </recommendedName>
</protein>
<dbReference type="Gene3D" id="1.10.4030.10">
    <property type="entry name" value="Porin chaperone SurA, peptide-binding domain"/>
    <property type="match status" value="1"/>
</dbReference>
<comment type="catalytic activity">
    <reaction evidence="1">
        <text>[protein]-peptidylproline (omega=180) = [protein]-peptidylproline (omega=0)</text>
        <dbReference type="Rhea" id="RHEA:16237"/>
        <dbReference type="Rhea" id="RHEA-COMP:10747"/>
        <dbReference type="Rhea" id="RHEA-COMP:10748"/>
        <dbReference type="ChEBI" id="CHEBI:83833"/>
        <dbReference type="ChEBI" id="CHEBI:83834"/>
        <dbReference type="EC" id="5.2.1.8"/>
    </reaction>
</comment>
<dbReference type="PANTHER" id="PTHR47245">
    <property type="entry name" value="PEPTIDYLPROLYL ISOMERASE"/>
    <property type="match status" value="1"/>
</dbReference>
<dbReference type="AlphaFoldDB" id="A0A9X4AN84"/>
<keyword evidence="3" id="KW-0732">Signal</keyword>
<evidence type="ECO:0000256" key="3">
    <source>
        <dbReference type="ARBA" id="ARBA00022729"/>
    </source>
</evidence>
<dbReference type="GO" id="GO:0003755">
    <property type="term" value="F:peptidyl-prolyl cis-trans isomerase activity"/>
    <property type="evidence" value="ECO:0007669"/>
    <property type="project" value="UniProtKB-KW"/>
</dbReference>
<feature type="domain" description="PpiC" evidence="7">
    <location>
        <begin position="162"/>
        <end position="254"/>
    </location>
</feature>